<dbReference type="EMBL" id="FNCC01000005">
    <property type="protein sequence ID" value="SDG08778.1"/>
    <property type="molecule type" value="Genomic_DNA"/>
</dbReference>
<evidence type="ECO:0000256" key="1">
    <source>
        <dbReference type="SAM" id="MobiDB-lite"/>
    </source>
</evidence>
<dbReference type="Proteomes" id="UP000199623">
    <property type="component" value="Unassembled WGS sequence"/>
</dbReference>
<sequence length="101" mass="10477">MQQHIPGYPHACVRGAGLFARVLDLSEGQERVLAREPGRRFTDANALGDGPMNWLTALGLVGSPACLRAASAEIVVGPAHPSPEGNTMTNHPRPATTGGGP</sequence>
<name>A0A1G7RDE2_9PSEU</name>
<dbReference type="STRING" id="200378.SAMN05216553_105271"/>
<gene>
    <name evidence="2" type="ORF">SAMN05216553_105271</name>
</gene>
<accession>A0A1G7RDE2</accession>
<evidence type="ECO:0000313" key="3">
    <source>
        <dbReference type="Proteomes" id="UP000199623"/>
    </source>
</evidence>
<keyword evidence="3" id="KW-1185">Reference proteome</keyword>
<proteinExistence type="predicted"/>
<dbReference type="AlphaFoldDB" id="A0A1G7RDE2"/>
<organism evidence="2 3">
    <name type="scientific">Lentzea fradiae</name>
    <dbReference type="NCBI Taxonomy" id="200378"/>
    <lineage>
        <taxon>Bacteria</taxon>
        <taxon>Bacillati</taxon>
        <taxon>Actinomycetota</taxon>
        <taxon>Actinomycetes</taxon>
        <taxon>Pseudonocardiales</taxon>
        <taxon>Pseudonocardiaceae</taxon>
        <taxon>Lentzea</taxon>
    </lineage>
</organism>
<evidence type="ECO:0000313" key="2">
    <source>
        <dbReference type="EMBL" id="SDG08778.1"/>
    </source>
</evidence>
<reference evidence="3" key="1">
    <citation type="submission" date="2016-10" db="EMBL/GenBank/DDBJ databases">
        <authorList>
            <person name="Varghese N."/>
            <person name="Submissions S."/>
        </authorList>
    </citation>
    <scope>NUCLEOTIDE SEQUENCE [LARGE SCALE GENOMIC DNA]</scope>
    <source>
        <strain evidence="3">CGMCC 4.3506</strain>
    </source>
</reference>
<protein>
    <submittedName>
        <fullName evidence="2">Uncharacterized protein</fullName>
    </submittedName>
</protein>
<feature type="region of interest" description="Disordered" evidence="1">
    <location>
        <begin position="77"/>
        <end position="101"/>
    </location>
</feature>